<name>A0A1W6EHE3_9CHLO</name>
<dbReference type="PANTHER" id="PTHR33650">
    <property type="entry name" value="CHLOROPLAST ENVELOPE MEMBRANE PROTEIN-RELATED"/>
    <property type="match status" value="1"/>
</dbReference>
<feature type="transmembrane region" description="Helical" evidence="9">
    <location>
        <begin position="255"/>
        <end position="275"/>
    </location>
</feature>
<evidence type="ECO:0000256" key="6">
    <source>
        <dbReference type="ARBA" id="ARBA00023065"/>
    </source>
</evidence>
<keyword evidence="5 9" id="KW-1133">Transmembrane helix</keyword>
<sequence>MYNNSSKFSKNQKPIELIGIIPRSIIRTLNRFIIQLFPNSNYSLIRQEFEISRYQFNVSIGSLIILIFVPLVGTFLAKTFVFIPLTQYIWNTQTQDIFLNSFFEKEALLELQKYEEQLFFDYFVSPKSYETPIWASYQIGVNLNKFPDILNSQLQKKTLELATEYNQKSIEALANLCSDFFSFGTFILLVRSLKPEIIILKSFLLESIYNLSDTTKSFLLIFSTDLLVGFHSPRGWELILEFVLNRIGFPHDENFIFLFVATLPVLLDTVFKYWVFRYLNKISPSTVATYHSILE</sequence>
<keyword evidence="9" id="KW-0630">Potassium</keyword>
<comment type="function">
    <text evidence="9">Contributes to K(+)/H(+) antiport activity by supporting proton efflux to control proton extrusion and homeostasis in chloroplasts in a light-dependent manner to modulate photosynthesis. Prevents excessive induction of non-photochemical quenching (NPQ) under continuous-light conditions. Indirectly promotes efficient inorganic carbon uptake into chloroplasts.</text>
</comment>
<evidence type="ECO:0000256" key="9">
    <source>
        <dbReference type="HAMAP-Rule" id="MF_01308"/>
    </source>
</evidence>
<keyword evidence="9" id="KW-1001">Plastid inner membrane</keyword>
<organism evidence="10">
    <name type="scientific">Hazenia capsulata</name>
    <dbReference type="NCBI Taxonomy" id="2202518"/>
    <lineage>
        <taxon>Eukaryota</taxon>
        <taxon>Viridiplantae</taxon>
        <taxon>Chlorophyta</taxon>
        <taxon>core chlorophytes</taxon>
        <taxon>Ulvophyceae</taxon>
        <taxon>OUU clade</taxon>
        <taxon>Ulotrichales</taxon>
        <taxon>Hazeniaceae</taxon>
        <taxon>Hazenia</taxon>
    </lineage>
</organism>
<evidence type="ECO:0000256" key="3">
    <source>
        <dbReference type="ARBA" id="ARBA00022692"/>
    </source>
</evidence>
<evidence type="ECO:0000256" key="8">
    <source>
        <dbReference type="ARBA" id="ARBA00043980"/>
    </source>
</evidence>
<protein>
    <recommendedName>
        <fullName evidence="9">Potassium/proton antiporter CemA</fullName>
    </recommendedName>
    <alternativeName>
        <fullName evidence="9">Chloroplast envelope membrane protein A</fullName>
        <shortName evidence="9">CemA</shortName>
    </alternativeName>
</protein>
<proteinExistence type="inferred from homology"/>
<dbReference type="HAMAP" id="MF_01308">
    <property type="entry name" value="CemA_PxcA"/>
    <property type="match status" value="1"/>
</dbReference>
<comment type="similarity">
    <text evidence="8 9">Belongs to the CemA family.</text>
</comment>
<dbReference type="GO" id="GO:0015078">
    <property type="term" value="F:proton transmembrane transporter activity"/>
    <property type="evidence" value="ECO:0007669"/>
    <property type="project" value="UniProtKB-UniRule"/>
</dbReference>
<dbReference type="AlphaFoldDB" id="A0A1W6EHE3"/>
<dbReference type="GO" id="GO:0006813">
    <property type="term" value="P:potassium ion transport"/>
    <property type="evidence" value="ECO:0007669"/>
    <property type="project" value="UniProtKB-UniRule"/>
</dbReference>
<keyword evidence="9" id="KW-0633">Potassium transport</keyword>
<dbReference type="Pfam" id="PF03040">
    <property type="entry name" value="CemA"/>
    <property type="match status" value="1"/>
</dbReference>
<dbReference type="RefSeq" id="YP_009367900.1">
    <property type="nucleotide sequence ID" value="NC_034714.1"/>
</dbReference>
<keyword evidence="9" id="KW-0050">Antiport</keyword>
<keyword evidence="2 9" id="KW-0813">Transport</keyword>
<dbReference type="PANTHER" id="PTHR33650:SF2">
    <property type="entry name" value="CHLOROPLAST ENVELOPE MEMBRANE PROTEIN"/>
    <property type="match status" value="1"/>
</dbReference>
<keyword evidence="4 9" id="KW-0375">Hydrogen ion transport</keyword>
<reference evidence="10" key="1">
    <citation type="journal article" date="2017" name="Sci. Rep.">
        <title>Divergent copies of the large inverted repeat in the chloroplast genomes of ulvophycean green algae.</title>
        <authorList>
            <person name="Turmel M."/>
            <person name="Otis C."/>
            <person name="Lemieux C."/>
        </authorList>
    </citation>
    <scope>NUCLEOTIDE SEQUENCE</scope>
</reference>
<keyword evidence="10" id="KW-0934">Plastid</keyword>
<comment type="catalytic activity">
    <reaction evidence="9">
        <text>K(+)(in) + H(+)(out) = K(+)(out) + H(+)(in)</text>
        <dbReference type="Rhea" id="RHEA:29467"/>
        <dbReference type="ChEBI" id="CHEBI:15378"/>
        <dbReference type="ChEBI" id="CHEBI:29103"/>
    </reaction>
</comment>
<accession>A0A1W6EHE3</accession>
<evidence type="ECO:0000256" key="2">
    <source>
        <dbReference type="ARBA" id="ARBA00022448"/>
    </source>
</evidence>
<evidence type="ECO:0000256" key="5">
    <source>
        <dbReference type="ARBA" id="ARBA00022989"/>
    </source>
</evidence>
<gene>
    <name evidence="9 10" type="primary">cemA</name>
</gene>
<evidence type="ECO:0000256" key="1">
    <source>
        <dbReference type="ARBA" id="ARBA00004141"/>
    </source>
</evidence>
<feature type="transmembrane region" description="Helical" evidence="9">
    <location>
        <begin position="56"/>
        <end position="77"/>
    </location>
</feature>
<dbReference type="GO" id="GO:0015297">
    <property type="term" value="F:antiporter activity"/>
    <property type="evidence" value="ECO:0007669"/>
    <property type="project" value="UniProtKB-KW"/>
</dbReference>
<comment type="subcellular location">
    <subcellularLocation>
        <location evidence="1">Membrane</location>
        <topology evidence="1">Multi-pass membrane protein</topology>
    </subcellularLocation>
    <subcellularLocation>
        <location evidence="9">Plastid</location>
        <location evidence="9">Chloroplast inner membrane</location>
        <topology evidence="9">Multi-pass membrane protein</topology>
    </subcellularLocation>
</comment>
<dbReference type="EMBL" id="KY407661">
    <property type="protein sequence ID" value="ARK14828.1"/>
    <property type="molecule type" value="Genomic_DNA"/>
</dbReference>
<keyword evidence="7 9" id="KW-0472">Membrane</keyword>
<dbReference type="InterPro" id="IPR004282">
    <property type="entry name" value="CemA"/>
</dbReference>
<geneLocation type="chloroplast" evidence="10"/>
<evidence type="ECO:0000256" key="4">
    <source>
        <dbReference type="ARBA" id="ARBA00022781"/>
    </source>
</evidence>
<keyword evidence="6 9" id="KW-0406">Ion transport</keyword>
<dbReference type="GeneID" id="32884525"/>
<keyword evidence="10" id="KW-0150">Chloroplast</keyword>
<evidence type="ECO:0000256" key="7">
    <source>
        <dbReference type="ARBA" id="ARBA00023136"/>
    </source>
</evidence>
<evidence type="ECO:0000313" key="10">
    <source>
        <dbReference type="EMBL" id="ARK14828.1"/>
    </source>
</evidence>
<keyword evidence="3 9" id="KW-0812">Transmembrane</keyword>
<dbReference type="GO" id="GO:0009706">
    <property type="term" value="C:chloroplast inner membrane"/>
    <property type="evidence" value="ECO:0007669"/>
    <property type="project" value="UniProtKB-SubCell"/>
</dbReference>